<sequence>MSLADLHGLRIPRSRVSESLHPQVGTPPKVICPPGRQPPGDAERARGLHGAGAPSKDWTPHQSLQRINVQFNNGEHGFDNKDLDMKTIFRAVGPSFKEGLEVAPFESVHVYELVCQLLGIVPEPNDGDPDTLKPMLRSSGGGPPSPTPSTGGPPSPTPSTGGPPSPAPSTDPGWHGHTELPSGSALLPKGRPPLMSALLGTLTLLAKVT</sequence>
<feature type="region of interest" description="Disordered" evidence="1">
    <location>
        <begin position="14"/>
        <end position="57"/>
    </location>
</feature>
<dbReference type="InterPro" id="IPR017850">
    <property type="entry name" value="Alkaline_phosphatase_core_sf"/>
</dbReference>
<feature type="compositionally biased region" description="Pro residues" evidence="1">
    <location>
        <begin position="143"/>
        <end position="169"/>
    </location>
</feature>
<comment type="caution">
    <text evidence="2">The sequence shown here is derived from an EMBL/GenBank/DDBJ whole genome shotgun (WGS) entry which is preliminary data.</text>
</comment>
<accession>A0A5E4DCR2</accession>
<reference evidence="2" key="1">
    <citation type="submission" date="2019-04" db="EMBL/GenBank/DDBJ databases">
        <authorList>
            <person name="Alioto T."/>
            <person name="Alioto T."/>
        </authorList>
    </citation>
    <scope>NUCLEOTIDE SEQUENCE [LARGE SCALE GENOMIC DNA]</scope>
</reference>
<gene>
    <name evidence="2" type="ORF">MONAX_5E045825</name>
</gene>
<keyword evidence="3" id="KW-1185">Reference proteome</keyword>
<evidence type="ECO:0000256" key="1">
    <source>
        <dbReference type="SAM" id="MobiDB-lite"/>
    </source>
</evidence>
<dbReference type="SUPFAM" id="SSF53649">
    <property type="entry name" value="Alkaline phosphatase-like"/>
    <property type="match status" value="1"/>
</dbReference>
<dbReference type="Proteomes" id="UP000335636">
    <property type="component" value="Unassembled WGS sequence"/>
</dbReference>
<name>A0A5E4DCR2_MARMO</name>
<dbReference type="PANTHER" id="PTHR10151:SF63">
    <property type="entry name" value="ECTONUCLEOTIDE PYROPHOSPHATASE_PHOSPHODIESTERASE FAMILY MEMBER 7"/>
    <property type="match status" value="1"/>
</dbReference>
<protein>
    <submittedName>
        <fullName evidence="2">Uncharacterized protein</fullName>
    </submittedName>
</protein>
<organism evidence="2 3">
    <name type="scientific">Marmota monax</name>
    <name type="common">Woodchuck</name>
    <dbReference type="NCBI Taxonomy" id="9995"/>
    <lineage>
        <taxon>Eukaryota</taxon>
        <taxon>Metazoa</taxon>
        <taxon>Chordata</taxon>
        <taxon>Craniata</taxon>
        <taxon>Vertebrata</taxon>
        <taxon>Euteleostomi</taxon>
        <taxon>Mammalia</taxon>
        <taxon>Eutheria</taxon>
        <taxon>Euarchontoglires</taxon>
        <taxon>Glires</taxon>
        <taxon>Rodentia</taxon>
        <taxon>Sciuromorpha</taxon>
        <taxon>Sciuridae</taxon>
        <taxon>Xerinae</taxon>
        <taxon>Marmotini</taxon>
        <taxon>Marmota</taxon>
    </lineage>
</organism>
<dbReference type="Gene3D" id="3.40.720.10">
    <property type="entry name" value="Alkaline Phosphatase, subunit A"/>
    <property type="match status" value="1"/>
</dbReference>
<proteinExistence type="predicted"/>
<feature type="region of interest" description="Disordered" evidence="1">
    <location>
        <begin position="125"/>
        <end position="191"/>
    </location>
</feature>
<dbReference type="Gene3D" id="3.30.1360.180">
    <property type="match status" value="1"/>
</dbReference>
<evidence type="ECO:0000313" key="2">
    <source>
        <dbReference type="EMBL" id="VTJ91913.1"/>
    </source>
</evidence>
<evidence type="ECO:0000313" key="3">
    <source>
        <dbReference type="Proteomes" id="UP000335636"/>
    </source>
</evidence>
<dbReference type="AlphaFoldDB" id="A0A5E4DCR2"/>
<dbReference type="PANTHER" id="PTHR10151">
    <property type="entry name" value="ECTONUCLEOTIDE PYROPHOSPHATASE/PHOSPHODIESTERASE"/>
    <property type="match status" value="1"/>
</dbReference>
<dbReference type="EMBL" id="CABDUW010012250">
    <property type="protein sequence ID" value="VTJ91913.1"/>
    <property type="molecule type" value="Genomic_DNA"/>
</dbReference>